<evidence type="ECO:0000313" key="7">
    <source>
        <dbReference type="Proteomes" id="UP000179076"/>
    </source>
</evidence>
<dbReference type="InterPro" id="IPR003825">
    <property type="entry name" value="Colicin-V_CvpA"/>
</dbReference>
<evidence type="ECO:0000256" key="2">
    <source>
        <dbReference type="ARBA" id="ARBA00022692"/>
    </source>
</evidence>
<dbReference type="PANTHER" id="PTHR36926">
    <property type="entry name" value="COLICIN V PRODUCTION PROTEIN"/>
    <property type="match status" value="1"/>
</dbReference>
<accession>A0A1F6VHY3</accession>
<dbReference type="GO" id="GO:0016020">
    <property type="term" value="C:membrane"/>
    <property type="evidence" value="ECO:0007669"/>
    <property type="project" value="UniProtKB-SubCell"/>
</dbReference>
<protein>
    <recommendedName>
        <fullName evidence="8">Colicin V production protein</fullName>
    </recommendedName>
</protein>
<gene>
    <name evidence="6" type="ORF">A2W18_03005</name>
</gene>
<reference evidence="6 7" key="1">
    <citation type="journal article" date="2016" name="Nat. Commun.">
        <title>Thousands of microbial genomes shed light on interconnected biogeochemical processes in an aquifer system.</title>
        <authorList>
            <person name="Anantharaman K."/>
            <person name="Brown C.T."/>
            <person name="Hug L.A."/>
            <person name="Sharon I."/>
            <person name="Castelle C.J."/>
            <person name="Probst A.J."/>
            <person name="Thomas B.C."/>
            <person name="Singh A."/>
            <person name="Wilkins M.J."/>
            <person name="Karaoz U."/>
            <person name="Brodie E.L."/>
            <person name="Williams K.H."/>
            <person name="Hubbard S.S."/>
            <person name="Banfield J.F."/>
        </authorList>
    </citation>
    <scope>NUCLEOTIDE SEQUENCE [LARGE SCALE GENOMIC DNA]</scope>
</reference>
<dbReference type="EMBL" id="MFSP01000027">
    <property type="protein sequence ID" value="OGI69189.1"/>
    <property type="molecule type" value="Genomic_DNA"/>
</dbReference>
<dbReference type="AlphaFoldDB" id="A0A1F6VHY3"/>
<evidence type="ECO:0008006" key="8">
    <source>
        <dbReference type="Google" id="ProtNLM"/>
    </source>
</evidence>
<dbReference type="PANTHER" id="PTHR36926:SF1">
    <property type="entry name" value="COLICIN V PRODUCTION PROTEIN"/>
    <property type="match status" value="1"/>
</dbReference>
<feature type="transmembrane region" description="Helical" evidence="5">
    <location>
        <begin position="64"/>
        <end position="85"/>
    </location>
</feature>
<feature type="transmembrane region" description="Helical" evidence="5">
    <location>
        <begin position="100"/>
        <end position="124"/>
    </location>
</feature>
<feature type="transmembrane region" description="Helical" evidence="5">
    <location>
        <begin position="31"/>
        <end position="52"/>
    </location>
</feature>
<dbReference type="Pfam" id="PF02674">
    <property type="entry name" value="Colicin_V"/>
    <property type="match status" value="1"/>
</dbReference>
<proteinExistence type="predicted"/>
<keyword evidence="2 5" id="KW-0812">Transmembrane</keyword>
<name>A0A1F6VHY3_9PROT</name>
<comment type="subcellular location">
    <subcellularLocation>
        <location evidence="1">Membrane</location>
        <topology evidence="1">Multi-pass membrane protein</topology>
    </subcellularLocation>
</comment>
<dbReference type="Proteomes" id="UP000179076">
    <property type="component" value="Unassembled WGS sequence"/>
</dbReference>
<dbReference type="GO" id="GO:0009403">
    <property type="term" value="P:toxin biosynthetic process"/>
    <property type="evidence" value="ECO:0007669"/>
    <property type="project" value="InterPro"/>
</dbReference>
<comment type="caution">
    <text evidence="6">The sequence shown here is derived from an EMBL/GenBank/DDBJ whole genome shotgun (WGS) entry which is preliminary data.</text>
</comment>
<organism evidence="6 7">
    <name type="scientific">Candidatus Muproteobacteria bacterium RBG_16_60_9</name>
    <dbReference type="NCBI Taxonomy" id="1817755"/>
    <lineage>
        <taxon>Bacteria</taxon>
        <taxon>Pseudomonadati</taxon>
        <taxon>Pseudomonadota</taxon>
        <taxon>Candidatus Muproteobacteria</taxon>
    </lineage>
</organism>
<evidence type="ECO:0000256" key="3">
    <source>
        <dbReference type="ARBA" id="ARBA00022989"/>
    </source>
</evidence>
<evidence type="ECO:0000256" key="5">
    <source>
        <dbReference type="SAM" id="Phobius"/>
    </source>
</evidence>
<keyword evidence="4 5" id="KW-0472">Membrane</keyword>
<keyword evidence="3 5" id="KW-1133">Transmembrane helix</keyword>
<feature type="transmembrane region" description="Helical" evidence="5">
    <location>
        <begin position="7"/>
        <end position="25"/>
    </location>
</feature>
<dbReference type="InterPro" id="IPR052719">
    <property type="entry name" value="CvpA-like"/>
</dbReference>
<evidence type="ECO:0000313" key="6">
    <source>
        <dbReference type="EMBL" id="OGI69189.1"/>
    </source>
</evidence>
<evidence type="ECO:0000256" key="4">
    <source>
        <dbReference type="ARBA" id="ARBA00023136"/>
    </source>
</evidence>
<evidence type="ECO:0000256" key="1">
    <source>
        <dbReference type="ARBA" id="ARBA00004141"/>
    </source>
</evidence>
<sequence length="164" mass="18064">MNAFDYVMIVVLAAFCITGAIRGFVLEALSIVLWPVTAFVAWLLADQFAPLFKSLIGEPQLRIVAAFMLVFLVVFVIGTIIVYLIHRTLPLRGALRRPNVILGAAVGLLRGGIIIVIVFLVCGITSLPQRPWWRESLLAPHFQKVAVAVGRFMPADIAKHIKFG</sequence>